<evidence type="ECO:0000313" key="1">
    <source>
        <dbReference type="EMBL" id="MBX50705.1"/>
    </source>
</evidence>
<organism evidence="1">
    <name type="scientific">Rhizophora mucronata</name>
    <name type="common">Asiatic mangrove</name>
    <dbReference type="NCBI Taxonomy" id="61149"/>
    <lineage>
        <taxon>Eukaryota</taxon>
        <taxon>Viridiplantae</taxon>
        <taxon>Streptophyta</taxon>
        <taxon>Embryophyta</taxon>
        <taxon>Tracheophyta</taxon>
        <taxon>Spermatophyta</taxon>
        <taxon>Magnoliopsida</taxon>
        <taxon>eudicotyledons</taxon>
        <taxon>Gunneridae</taxon>
        <taxon>Pentapetalae</taxon>
        <taxon>rosids</taxon>
        <taxon>fabids</taxon>
        <taxon>Malpighiales</taxon>
        <taxon>Rhizophoraceae</taxon>
        <taxon>Rhizophora</taxon>
    </lineage>
</organism>
<dbReference type="AlphaFoldDB" id="A0A2P2P7H8"/>
<dbReference type="EMBL" id="GGEC01070221">
    <property type="protein sequence ID" value="MBX50705.1"/>
    <property type="molecule type" value="Transcribed_RNA"/>
</dbReference>
<accession>A0A2P2P7H8</accession>
<protein>
    <submittedName>
        <fullName evidence="1">Uncharacterized protein</fullName>
    </submittedName>
</protein>
<name>A0A2P2P7H8_RHIMU</name>
<sequence>MALNFEPLPVTKHAPLHLKHTPHKFKTSTMIGIRQRILF</sequence>
<proteinExistence type="predicted"/>
<reference evidence="1" key="1">
    <citation type="submission" date="2018-02" db="EMBL/GenBank/DDBJ databases">
        <title>Rhizophora mucronata_Transcriptome.</title>
        <authorList>
            <person name="Meera S.P."/>
            <person name="Sreeshan A."/>
            <person name="Augustine A."/>
        </authorList>
    </citation>
    <scope>NUCLEOTIDE SEQUENCE</scope>
    <source>
        <tissue evidence="1">Leaf</tissue>
    </source>
</reference>